<dbReference type="GO" id="GO:0042813">
    <property type="term" value="F:Wnt receptor activity"/>
    <property type="evidence" value="ECO:0007669"/>
    <property type="project" value="TreeGrafter"/>
</dbReference>
<sequence length="125" mass="14159">MDGLCLCCRGVLSVWCSYQSKTAYTIDSEQPFPNLAGDESARDAQDTLASFQPLINSQCSEQLRFFLCSVYFPMCNEKIPQVIGPCRPLCESVRDKCLPLLKDFGFSWPTQIDCNKFILGEYLSY</sequence>
<proteinExistence type="predicted"/>
<reference evidence="5 6" key="1">
    <citation type="submission" date="2013-05" db="EMBL/GenBank/DDBJ databases">
        <title>Draft genome of the parasitic nematode Anyclostoma ceylanicum.</title>
        <authorList>
            <person name="Mitreva M."/>
        </authorList>
    </citation>
    <scope>NUCLEOTIDE SEQUENCE [LARGE SCALE GENOMIC DNA]</scope>
</reference>
<protein>
    <submittedName>
        <fullName evidence="5">Fz domain protein</fullName>
    </submittedName>
</protein>
<dbReference type="GO" id="GO:0035567">
    <property type="term" value="P:non-canonical Wnt signaling pathway"/>
    <property type="evidence" value="ECO:0007669"/>
    <property type="project" value="TreeGrafter"/>
</dbReference>
<dbReference type="GO" id="GO:0005886">
    <property type="term" value="C:plasma membrane"/>
    <property type="evidence" value="ECO:0007669"/>
    <property type="project" value="TreeGrafter"/>
</dbReference>
<dbReference type="InterPro" id="IPR020067">
    <property type="entry name" value="Frizzled_dom"/>
</dbReference>
<gene>
    <name evidence="5" type="ORF">ANCCEY_07672</name>
</gene>
<evidence type="ECO:0000259" key="4">
    <source>
        <dbReference type="PROSITE" id="PS50038"/>
    </source>
</evidence>
<dbReference type="PANTHER" id="PTHR11309:SF23">
    <property type="entry name" value="FRIZZLED-4"/>
    <property type="match status" value="1"/>
</dbReference>
<evidence type="ECO:0000313" key="5">
    <source>
        <dbReference type="EMBL" id="EPB73247.1"/>
    </source>
</evidence>
<feature type="domain" description="FZ" evidence="4">
    <location>
        <begin position="8"/>
        <end position="117"/>
    </location>
</feature>
<dbReference type="Pfam" id="PF01392">
    <property type="entry name" value="Fz"/>
    <property type="match status" value="1"/>
</dbReference>
<evidence type="ECO:0000256" key="1">
    <source>
        <dbReference type="ARBA" id="ARBA00022473"/>
    </source>
</evidence>
<dbReference type="Gene3D" id="1.10.2000.10">
    <property type="entry name" value="Frizzled cysteine-rich domain"/>
    <property type="match status" value="1"/>
</dbReference>
<keyword evidence="1" id="KW-0217">Developmental protein</keyword>
<dbReference type="PANTHER" id="PTHR11309">
    <property type="entry name" value="FRIZZLED"/>
    <property type="match status" value="1"/>
</dbReference>
<dbReference type="PROSITE" id="PS50038">
    <property type="entry name" value="FZ"/>
    <property type="match status" value="1"/>
</dbReference>
<dbReference type="GO" id="GO:0017147">
    <property type="term" value="F:Wnt-protein binding"/>
    <property type="evidence" value="ECO:0007669"/>
    <property type="project" value="TreeGrafter"/>
</dbReference>
<dbReference type="AlphaFoldDB" id="A0A0D6M038"/>
<comment type="caution">
    <text evidence="3">Lacks conserved residue(s) required for the propagation of feature annotation.</text>
</comment>
<evidence type="ECO:0000256" key="2">
    <source>
        <dbReference type="ARBA" id="ARBA00023157"/>
    </source>
</evidence>
<accession>A0A0D6M038</accession>
<dbReference type="Proteomes" id="UP000054495">
    <property type="component" value="Unassembled WGS sequence"/>
</dbReference>
<evidence type="ECO:0000256" key="3">
    <source>
        <dbReference type="PROSITE-ProRule" id="PRU00090"/>
    </source>
</evidence>
<name>A0A0D6M038_9BILA</name>
<keyword evidence="6" id="KW-1185">Reference proteome</keyword>
<evidence type="ECO:0000313" key="6">
    <source>
        <dbReference type="Proteomes" id="UP000054495"/>
    </source>
</evidence>
<dbReference type="GO" id="GO:0060070">
    <property type="term" value="P:canonical Wnt signaling pathway"/>
    <property type="evidence" value="ECO:0007669"/>
    <property type="project" value="TreeGrafter"/>
</dbReference>
<feature type="disulfide bond" evidence="3">
    <location>
        <begin position="59"/>
        <end position="97"/>
    </location>
</feature>
<feature type="disulfide bond" evidence="3">
    <location>
        <begin position="90"/>
        <end position="114"/>
    </location>
</feature>
<keyword evidence="2 3" id="KW-1015">Disulfide bond</keyword>
<dbReference type="EMBL" id="KE124999">
    <property type="protein sequence ID" value="EPB73247.1"/>
    <property type="molecule type" value="Genomic_DNA"/>
</dbReference>
<organism evidence="5 6">
    <name type="scientific">Ancylostoma ceylanicum</name>
    <dbReference type="NCBI Taxonomy" id="53326"/>
    <lineage>
        <taxon>Eukaryota</taxon>
        <taxon>Metazoa</taxon>
        <taxon>Ecdysozoa</taxon>
        <taxon>Nematoda</taxon>
        <taxon>Chromadorea</taxon>
        <taxon>Rhabditida</taxon>
        <taxon>Rhabditina</taxon>
        <taxon>Rhabditomorpha</taxon>
        <taxon>Strongyloidea</taxon>
        <taxon>Ancylostomatidae</taxon>
        <taxon>Ancylostomatinae</taxon>
        <taxon>Ancylostoma</taxon>
    </lineage>
</organism>
<dbReference type="SUPFAM" id="SSF63501">
    <property type="entry name" value="Frizzled cysteine-rich domain"/>
    <property type="match status" value="1"/>
</dbReference>
<dbReference type="SMART" id="SM00063">
    <property type="entry name" value="FRI"/>
    <property type="match status" value="1"/>
</dbReference>
<dbReference type="InterPro" id="IPR015526">
    <property type="entry name" value="Frizzled/SFRP"/>
</dbReference>
<dbReference type="InterPro" id="IPR036790">
    <property type="entry name" value="Frizzled_dom_sf"/>
</dbReference>